<accession>A0ABM1MS34</accession>
<dbReference type="PROSITE" id="PS00028">
    <property type="entry name" value="ZINC_FINGER_C2H2_1"/>
    <property type="match status" value="8"/>
</dbReference>
<evidence type="ECO:0000256" key="4">
    <source>
        <dbReference type="ARBA" id="ARBA00022737"/>
    </source>
</evidence>
<protein>
    <submittedName>
        <fullName evidence="15">Zinc finger protein 431-like</fullName>
    </submittedName>
</protein>
<dbReference type="Pfam" id="PF00096">
    <property type="entry name" value="zf-C2H2"/>
    <property type="match status" value="6"/>
</dbReference>
<dbReference type="Proteomes" id="UP000695000">
    <property type="component" value="Unplaced"/>
</dbReference>
<feature type="region of interest" description="Disordered" evidence="12">
    <location>
        <begin position="68"/>
        <end position="98"/>
    </location>
</feature>
<comment type="similarity">
    <text evidence="2">Belongs to the krueppel C2H2-type zinc-finger protein family.</text>
</comment>
<dbReference type="PANTHER" id="PTHR24393">
    <property type="entry name" value="ZINC FINGER PROTEIN"/>
    <property type="match status" value="1"/>
</dbReference>
<dbReference type="PROSITE" id="PS50157">
    <property type="entry name" value="ZINC_FINGER_C2H2_2"/>
    <property type="match status" value="10"/>
</dbReference>
<dbReference type="SUPFAM" id="SSF57667">
    <property type="entry name" value="beta-beta-alpha zinc fingers"/>
    <property type="match status" value="4"/>
</dbReference>
<name>A0ABM1MS34_NICVS</name>
<evidence type="ECO:0000256" key="3">
    <source>
        <dbReference type="ARBA" id="ARBA00022723"/>
    </source>
</evidence>
<dbReference type="InterPro" id="IPR013087">
    <property type="entry name" value="Znf_C2H2_type"/>
</dbReference>
<evidence type="ECO:0000256" key="5">
    <source>
        <dbReference type="ARBA" id="ARBA00022771"/>
    </source>
</evidence>
<feature type="domain" description="C2H2-type" evidence="13">
    <location>
        <begin position="242"/>
        <end position="269"/>
    </location>
</feature>
<dbReference type="PANTHER" id="PTHR24393:SF15">
    <property type="entry name" value="IP01243P-RELATED"/>
    <property type="match status" value="1"/>
</dbReference>
<evidence type="ECO:0000313" key="15">
    <source>
        <dbReference type="RefSeq" id="XP_017777384.1"/>
    </source>
</evidence>
<evidence type="ECO:0000256" key="2">
    <source>
        <dbReference type="ARBA" id="ARBA00006991"/>
    </source>
</evidence>
<evidence type="ECO:0000256" key="12">
    <source>
        <dbReference type="SAM" id="MobiDB-lite"/>
    </source>
</evidence>
<organism evidence="14 15">
    <name type="scientific">Nicrophorus vespilloides</name>
    <name type="common">Boreal carrion beetle</name>
    <dbReference type="NCBI Taxonomy" id="110193"/>
    <lineage>
        <taxon>Eukaryota</taxon>
        <taxon>Metazoa</taxon>
        <taxon>Ecdysozoa</taxon>
        <taxon>Arthropoda</taxon>
        <taxon>Hexapoda</taxon>
        <taxon>Insecta</taxon>
        <taxon>Pterygota</taxon>
        <taxon>Neoptera</taxon>
        <taxon>Endopterygota</taxon>
        <taxon>Coleoptera</taxon>
        <taxon>Polyphaga</taxon>
        <taxon>Staphyliniformia</taxon>
        <taxon>Silphidae</taxon>
        <taxon>Nicrophorinae</taxon>
        <taxon>Nicrophorus</taxon>
    </lineage>
</organism>
<keyword evidence="10" id="KW-0539">Nucleus</keyword>
<evidence type="ECO:0000256" key="1">
    <source>
        <dbReference type="ARBA" id="ARBA00004123"/>
    </source>
</evidence>
<keyword evidence="7" id="KW-0805">Transcription regulation</keyword>
<feature type="region of interest" description="Disordered" evidence="12">
    <location>
        <begin position="437"/>
        <end position="456"/>
    </location>
</feature>
<evidence type="ECO:0000256" key="7">
    <source>
        <dbReference type="ARBA" id="ARBA00023015"/>
    </source>
</evidence>
<gene>
    <name evidence="15" type="primary">LOC108563270</name>
</gene>
<keyword evidence="3" id="KW-0479">Metal-binding</keyword>
<evidence type="ECO:0000256" key="10">
    <source>
        <dbReference type="ARBA" id="ARBA00023242"/>
    </source>
</evidence>
<comment type="subcellular location">
    <subcellularLocation>
        <location evidence="1">Nucleus</location>
    </subcellularLocation>
</comment>
<evidence type="ECO:0000256" key="6">
    <source>
        <dbReference type="ARBA" id="ARBA00022833"/>
    </source>
</evidence>
<dbReference type="InterPro" id="IPR036236">
    <property type="entry name" value="Znf_C2H2_sf"/>
</dbReference>
<keyword evidence="6" id="KW-0862">Zinc</keyword>
<feature type="domain" description="C2H2-type" evidence="13">
    <location>
        <begin position="356"/>
        <end position="383"/>
    </location>
</feature>
<feature type="domain" description="C2H2-type" evidence="13">
    <location>
        <begin position="272"/>
        <end position="299"/>
    </location>
</feature>
<keyword evidence="4" id="KW-0677">Repeat</keyword>
<keyword evidence="14" id="KW-1185">Reference proteome</keyword>
<keyword evidence="9" id="KW-0804">Transcription</keyword>
<feature type="domain" description="C2H2-type" evidence="13">
    <location>
        <begin position="185"/>
        <end position="212"/>
    </location>
</feature>
<dbReference type="GeneID" id="108563270"/>
<feature type="domain" description="C2H2-type" evidence="13">
    <location>
        <begin position="412"/>
        <end position="440"/>
    </location>
</feature>
<evidence type="ECO:0000259" key="13">
    <source>
        <dbReference type="PROSITE" id="PS50157"/>
    </source>
</evidence>
<feature type="domain" description="C2H2-type" evidence="13">
    <location>
        <begin position="328"/>
        <end position="355"/>
    </location>
</feature>
<evidence type="ECO:0000256" key="8">
    <source>
        <dbReference type="ARBA" id="ARBA00023125"/>
    </source>
</evidence>
<reference evidence="15" key="1">
    <citation type="submission" date="2025-08" db="UniProtKB">
        <authorList>
            <consortium name="RefSeq"/>
        </authorList>
    </citation>
    <scope>IDENTIFICATION</scope>
    <source>
        <tissue evidence="15">Whole Larva</tissue>
    </source>
</reference>
<feature type="domain" description="C2H2-type" evidence="13">
    <location>
        <begin position="156"/>
        <end position="183"/>
    </location>
</feature>
<evidence type="ECO:0000313" key="14">
    <source>
        <dbReference type="Proteomes" id="UP000695000"/>
    </source>
</evidence>
<feature type="domain" description="C2H2-type" evidence="13">
    <location>
        <begin position="300"/>
        <end position="327"/>
    </location>
</feature>
<proteinExistence type="inferred from homology"/>
<dbReference type="Gene3D" id="3.30.160.60">
    <property type="entry name" value="Classic Zinc Finger"/>
    <property type="match status" value="8"/>
</dbReference>
<dbReference type="RefSeq" id="XP_017777384.1">
    <property type="nucleotide sequence ID" value="XM_017921895.1"/>
</dbReference>
<evidence type="ECO:0000256" key="9">
    <source>
        <dbReference type="ARBA" id="ARBA00023163"/>
    </source>
</evidence>
<evidence type="ECO:0000256" key="11">
    <source>
        <dbReference type="PROSITE-ProRule" id="PRU00042"/>
    </source>
</evidence>
<feature type="domain" description="C2H2-type" evidence="13">
    <location>
        <begin position="384"/>
        <end position="411"/>
    </location>
</feature>
<sequence length="587" mass="68298">MRHTDVLSSPLAADDQFILKTEIEETEVVLPEVPLTLEDCDKLMKWQFISNETFDDINFEFNDDFEDLESPKKNETKKNKRKNLTPQRAVQSEIKEGEEKIKSECDFNTDEDADDSINEISEDSIFKGIKEEADGEVIDENILHNVKEEFRSHLGIKCNMCEKMFSYKTEFDTHYKENYRTTPVYTCSFCNRSLEKYSTFRSHCYRHITEDRYKCKECSKGFSLQSLLHVHMLAKHTRAKPFSCEECGKCFVTKPGLKIHLKKHKNEFKEVYPCVECGKVLHTRGGLTSHMNVHRLGRRFMCDVCGKTFTQKVNMQQHVKQHTGDKPYECDKCGKTFTEKSHLSRHYSFHSEQRPFKCEVCQKMYKTERCLKVHSMVHAKERPYICTYCSKGFLSSTKLKQHYNIHTGERPYACKYCERKFTNYPNWLKHTRRRHNVDHKTGEHLPPKPAKAKPTKTIKQPEVLTVTKLEPSPTPVTVVNVDDSPNIPDIPIIDETDLVMHDNIMTDFTLSKTEELLLQQGLFNFPITADEKFLLQQDVLATSSSSNLLVPFIQTQLPTHHNIIMQTAGQSSSQLQLNDYVPIQYIQ</sequence>
<feature type="domain" description="C2H2-type" evidence="13">
    <location>
        <begin position="213"/>
        <end position="241"/>
    </location>
</feature>
<keyword evidence="5 11" id="KW-0863">Zinc-finger</keyword>
<keyword evidence="8" id="KW-0238">DNA-binding</keyword>
<dbReference type="SMART" id="SM00355">
    <property type="entry name" value="ZnF_C2H2"/>
    <property type="match status" value="10"/>
</dbReference>